<reference evidence="2" key="1">
    <citation type="submission" date="2020-05" db="UniProtKB">
        <authorList>
            <consortium name="EnsemblMetazoa"/>
        </authorList>
    </citation>
    <scope>IDENTIFICATION</scope>
    <source>
        <strain evidence="2">TTRI</strain>
    </source>
</reference>
<keyword evidence="1" id="KW-0732">Signal</keyword>
<evidence type="ECO:0000256" key="1">
    <source>
        <dbReference type="SAM" id="SignalP"/>
    </source>
</evidence>
<feature type="signal peptide" evidence="1">
    <location>
        <begin position="1"/>
        <end position="23"/>
    </location>
</feature>
<dbReference type="VEuPathDB" id="VectorBase:GAUT037904"/>
<evidence type="ECO:0008006" key="4">
    <source>
        <dbReference type="Google" id="ProtNLM"/>
    </source>
</evidence>
<dbReference type="EnsemblMetazoa" id="GAUT037904-RA">
    <property type="protein sequence ID" value="GAUT037904-PA"/>
    <property type="gene ID" value="GAUT037904"/>
</dbReference>
<evidence type="ECO:0000313" key="2">
    <source>
        <dbReference type="EnsemblMetazoa" id="GAUT037904-PA"/>
    </source>
</evidence>
<organism evidence="2 3">
    <name type="scientific">Glossina austeni</name>
    <name type="common">Savannah tsetse fly</name>
    <dbReference type="NCBI Taxonomy" id="7395"/>
    <lineage>
        <taxon>Eukaryota</taxon>
        <taxon>Metazoa</taxon>
        <taxon>Ecdysozoa</taxon>
        <taxon>Arthropoda</taxon>
        <taxon>Hexapoda</taxon>
        <taxon>Insecta</taxon>
        <taxon>Pterygota</taxon>
        <taxon>Neoptera</taxon>
        <taxon>Endopterygota</taxon>
        <taxon>Diptera</taxon>
        <taxon>Brachycera</taxon>
        <taxon>Muscomorpha</taxon>
        <taxon>Hippoboscoidea</taxon>
        <taxon>Glossinidae</taxon>
        <taxon>Glossina</taxon>
    </lineage>
</organism>
<evidence type="ECO:0000313" key="3">
    <source>
        <dbReference type="Proteomes" id="UP000078200"/>
    </source>
</evidence>
<dbReference type="AlphaFoldDB" id="A0A1A9VHS5"/>
<accession>A0A1A9VHS5</accession>
<name>A0A1A9VHS5_GLOAU</name>
<dbReference type="Proteomes" id="UP000078200">
    <property type="component" value="Unassembled WGS sequence"/>
</dbReference>
<protein>
    <recommendedName>
        <fullName evidence="4">Secreted protein</fullName>
    </recommendedName>
</protein>
<keyword evidence="3" id="KW-1185">Reference proteome</keyword>
<feature type="chain" id="PRO_5008399394" description="Secreted protein" evidence="1">
    <location>
        <begin position="24"/>
        <end position="135"/>
    </location>
</feature>
<proteinExistence type="predicted"/>
<sequence length="135" mass="15519">MMMMMMMMMRSVLCISGCVCVRAAIKCFVCDSSDNKSCANLKSNASIVAEVHNLMRTYQKYCEEILAIAQQISRWLELVRWQEFLSLLPGNVFGIRPLRKAYADIHLHARQTALKRKTAARELRFNGLFRSLPIN</sequence>